<dbReference type="EMBL" id="CP042425">
    <property type="protein sequence ID" value="QEL17708.1"/>
    <property type="molecule type" value="Genomic_DNA"/>
</dbReference>
<accession>A0A5C1ALD3</accession>
<sequence>MAYLVPRDELLAAPGGRDRELVAAMLDEFAEDIEQLDRDFETDNADVWDGPTAAGAVAELIGGRPSMDEDDGGLYTAAFELVCRYYGESASNDYFSPCRVEWFNRLDALLAAGGVPLSLADVWCVAPSVRSPWDRLLEFGHWPADVMRVAAGPLDRLLPSVADADERSALGTVQGWLQAAGAAPDSILVGFFR</sequence>
<dbReference type="Proteomes" id="UP000324974">
    <property type="component" value="Chromosome"/>
</dbReference>
<gene>
    <name evidence="2" type="ORF">PX52LOC_04707</name>
</gene>
<dbReference type="InterPro" id="IPR056108">
    <property type="entry name" value="DUF7691"/>
</dbReference>
<proteinExistence type="predicted"/>
<name>A0A5C1ALD3_9BACT</name>
<evidence type="ECO:0000259" key="1">
    <source>
        <dbReference type="Pfam" id="PF24740"/>
    </source>
</evidence>
<dbReference type="AlphaFoldDB" id="A0A5C1ALD3"/>
<organism evidence="2 3">
    <name type="scientific">Limnoglobus roseus</name>
    <dbReference type="NCBI Taxonomy" id="2598579"/>
    <lineage>
        <taxon>Bacteria</taxon>
        <taxon>Pseudomonadati</taxon>
        <taxon>Planctomycetota</taxon>
        <taxon>Planctomycetia</taxon>
        <taxon>Gemmatales</taxon>
        <taxon>Gemmataceae</taxon>
        <taxon>Limnoglobus</taxon>
    </lineage>
</organism>
<evidence type="ECO:0000313" key="3">
    <source>
        <dbReference type="Proteomes" id="UP000324974"/>
    </source>
</evidence>
<dbReference type="KEGG" id="lrs:PX52LOC_04707"/>
<reference evidence="3" key="1">
    <citation type="submission" date="2019-08" db="EMBL/GenBank/DDBJ databases">
        <title>Limnoglobus roseus gen. nov., sp. nov., a novel freshwater planctomycete with a giant genome from the family Gemmataceae.</title>
        <authorList>
            <person name="Kulichevskaya I.S."/>
            <person name="Naumoff D.G."/>
            <person name="Miroshnikov K."/>
            <person name="Ivanova A."/>
            <person name="Philippov D.A."/>
            <person name="Hakobyan A."/>
            <person name="Rijpstra I.C."/>
            <person name="Sinninghe Damste J.S."/>
            <person name="Liesack W."/>
            <person name="Dedysh S.N."/>
        </authorList>
    </citation>
    <scope>NUCLEOTIDE SEQUENCE [LARGE SCALE GENOMIC DNA]</scope>
    <source>
        <strain evidence="3">PX52</strain>
    </source>
</reference>
<evidence type="ECO:0000313" key="2">
    <source>
        <dbReference type="EMBL" id="QEL17708.1"/>
    </source>
</evidence>
<dbReference type="Pfam" id="PF24740">
    <property type="entry name" value="DUF7691"/>
    <property type="match status" value="1"/>
</dbReference>
<keyword evidence="3" id="KW-1185">Reference proteome</keyword>
<protein>
    <recommendedName>
        <fullName evidence="1">DUF7691 domain-containing protein</fullName>
    </recommendedName>
</protein>
<feature type="domain" description="DUF7691" evidence="1">
    <location>
        <begin position="1"/>
        <end position="192"/>
    </location>
</feature>